<dbReference type="GO" id="GO:0016874">
    <property type="term" value="F:ligase activity"/>
    <property type="evidence" value="ECO:0007669"/>
    <property type="project" value="UniProtKB-KW"/>
</dbReference>
<name>A0ABT5BAH9_9BACT</name>
<feature type="domain" description="Mur ligase N-terminal catalytic" evidence="1">
    <location>
        <begin position="2"/>
        <end position="98"/>
    </location>
</feature>
<dbReference type="Gene3D" id="3.40.50.720">
    <property type="entry name" value="NAD(P)-binding Rossmann-like Domain"/>
    <property type="match status" value="1"/>
</dbReference>
<dbReference type="InterPro" id="IPR036565">
    <property type="entry name" value="Mur-like_cat_sf"/>
</dbReference>
<dbReference type="Gene3D" id="3.40.1190.10">
    <property type="entry name" value="Mur-like, catalytic domain"/>
    <property type="match status" value="1"/>
</dbReference>
<dbReference type="PANTHER" id="PTHR43445">
    <property type="entry name" value="UDP-N-ACETYLMURAMATE--L-ALANINE LIGASE-RELATED"/>
    <property type="match status" value="1"/>
</dbReference>
<keyword evidence="3" id="KW-1185">Reference proteome</keyword>
<dbReference type="PANTHER" id="PTHR43445:SF5">
    <property type="entry name" value="UDP-N-ACETYLMURAMATE--L-ALANYL-GAMMA-D-GLUTAMYL-MESO-2,6-DIAMINOHEPTANDIOATE LIGASE"/>
    <property type="match status" value="1"/>
</dbReference>
<gene>
    <name evidence="2" type="ORF">POL58_25515</name>
</gene>
<evidence type="ECO:0000313" key="2">
    <source>
        <dbReference type="EMBL" id="MDC0671141.1"/>
    </source>
</evidence>
<accession>A0ABT5BAH9</accession>
<dbReference type="Pfam" id="PF01225">
    <property type="entry name" value="Mur_ligase"/>
    <property type="match status" value="1"/>
</dbReference>
<evidence type="ECO:0000313" key="3">
    <source>
        <dbReference type="Proteomes" id="UP001217838"/>
    </source>
</evidence>
<dbReference type="SUPFAM" id="SSF53623">
    <property type="entry name" value="MurD-like peptide ligases, catalytic domain"/>
    <property type="match status" value="1"/>
</dbReference>
<feature type="non-terminal residue" evidence="2">
    <location>
        <position position="154"/>
    </location>
</feature>
<organism evidence="2 3">
    <name type="scientific">Nannocystis radixulma</name>
    <dbReference type="NCBI Taxonomy" id="2995305"/>
    <lineage>
        <taxon>Bacteria</taxon>
        <taxon>Pseudomonadati</taxon>
        <taxon>Myxococcota</taxon>
        <taxon>Polyangia</taxon>
        <taxon>Nannocystales</taxon>
        <taxon>Nannocystaceae</taxon>
        <taxon>Nannocystis</taxon>
    </lineage>
</organism>
<reference evidence="2 3" key="1">
    <citation type="submission" date="2022-11" db="EMBL/GenBank/DDBJ databases">
        <title>Minimal conservation of predation-associated metabolite biosynthetic gene clusters underscores biosynthetic potential of Myxococcota including descriptions for ten novel species: Archangium lansinium sp. nov., Myxococcus landrumus sp. nov., Nannocystis bai.</title>
        <authorList>
            <person name="Ahearne A."/>
            <person name="Stevens C."/>
            <person name="Dowd S."/>
        </authorList>
    </citation>
    <scope>NUCLEOTIDE SEQUENCE [LARGE SCALE GENOMIC DNA]</scope>
    <source>
        <strain evidence="2 3">NCELM</strain>
    </source>
</reference>
<dbReference type="Proteomes" id="UP001217838">
    <property type="component" value="Unassembled WGS sequence"/>
</dbReference>
<proteinExistence type="predicted"/>
<dbReference type="SUPFAM" id="SSF51984">
    <property type="entry name" value="MurCD N-terminal domain"/>
    <property type="match status" value="1"/>
</dbReference>
<keyword evidence="2" id="KW-0436">Ligase</keyword>
<dbReference type="RefSeq" id="WP_272001215.1">
    <property type="nucleotide sequence ID" value="NZ_JAQNDN010000014.1"/>
</dbReference>
<dbReference type="InterPro" id="IPR050061">
    <property type="entry name" value="MurCDEF_pg_biosynth"/>
</dbReference>
<evidence type="ECO:0000259" key="1">
    <source>
        <dbReference type="Pfam" id="PF01225"/>
    </source>
</evidence>
<dbReference type="InterPro" id="IPR000713">
    <property type="entry name" value="Mur_ligase_N"/>
</dbReference>
<sequence>MKVHLIGIGGTGMGAFAGLLQEAGHDVRGSDTQLFPPMSTQLAAAKIPVFEGFAAENLDWEPDFVVVGNVCGREHVEVVAAQARGLALESFPSLLEKVVLPERRALVVAGTHGKTTTSSLLTWMLQVAGQQPSALVGGVPINLGRGYLFGRGPS</sequence>
<dbReference type="EMBL" id="JAQNDN010000014">
    <property type="protein sequence ID" value="MDC0671141.1"/>
    <property type="molecule type" value="Genomic_DNA"/>
</dbReference>
<comment type="caution">
    <text evidence="2">The sequence shown here is derived from an EMBL/GenBank/DDBJ whole genome shotgun (WGS) entry which is preliminary data.</text>
</comment>
<protein>
    <submittedName>
        <fullName evidence="2">Mur ligase domain-containing protein</fullName>
    </submittedName>
</protein>